<dbReference type="CDD" id="cd00862">
    <property type="entry name" value="ProRS_anticodon_zinc"/>
    <property type="match status" value="1"/>
</dbReference>
<dbReference type="PRINTS" id="PR01046">
    <property type="entry name" value="TRNASYNTHPRO"/>
</dbReference>
<dbReference type="InterPro" id="IPR004499">
    <property type="entry name" value="Pro-tRNA-ligase_IIa_arc-type"/>
</dbReference>
<dbReference type="InterPro" id="IPR006195">
    <property type="entry name" value="aa-tRNA-synth_II"/>
</dbReference>
<evidence type="ECO:0000313" key="13">
    <source>
        <dbReference type="Proteomes" id="UP000076078"/>
    </source>
</evidence>
<keyword evidence="5" id="KW-0648">Protein biosynthesis</keyword>
<evidence type="ECO:0000256" key="2">
    <source>
        <dbReference type="ARBA" id="ARBA00022598"/>
    </source>
</evidence>
<dbReference type="PANTHER" id="PTHR43382:SF2">
    <property type="entry name" value="BIFUNCTIONAL GLUTAMATE_PROLINE--TRNA LIGASE"/>
    <property type="match status" value="1"/>
</dbReference>
<dbReference type="InterPro" id="IPR017449">
    <property type="entry name" value="Pro-tRNA_synth_II"/>
</dbReference>
<feature type="region of interest" description="Disordered" evidence="9">
    <location>
        <begin position="1"/>
        <end position="31"/>
    </location>
</feature>
<dbReference type="Gene3D" id="3.30.110.30">
    <property type="entry name" value="C-terminal domain of ProRS"/>
    <property type="match status" value="1"/>
</dbReference>
<dbReference type="InterPro" id="IPR045864">
    <property type="entry name" value="aa-tRNA-synth_II/BPL/LPL"/>
</dbReference>
<dbReference type="GO" id="GO:0005524">
    <property type="term" value="F:ATP binding"/>
    <property type="evidence" value="ECO:0007669"/>
    <property type="project" value="UniProtKB-KW"/>
</dbReference>
<dbReference type="EMBL" id="LODT01000021">
    <property type="protein sequence ID" value="KYQ96876.1"/>
    <property type="molecule type" value="Genomic_DNA"/>
</dbReference>
<name>L7VW23_TIELA</name>
<evidence type="ECO:0000313" key="11">
    <source>
        <dbReference type="EMBL" id="AGC69737.1"/>
    </source>
</evidence>
<dbReference type="FunCoup" id="L7VW23">
    <property type="interactions" value="150"/>
</dbReference>
<dbReference type="InterPro" id="IPR033721">
    <property type="entry name" value="ProRS_core_arch_euk"/>
</dbReference>
<dbReference type="NCBIfam" id="TIGR00408">
    <property type="entry name" value="proS_fam_I"/>
    <property type="match status" value="1"/>
</dbReference>
<dbReference type="InterPro" id="IPR036621">
    <property type="entry name" value="Anticodon-bd_dom_sf"/>
</dbReference>
<dbReference type="SUPFAM" id="SSF52954">
    <property type="entry name" value="Class II aaRS ABD-related"/>
    <property type="match status" value="1"/>
</dbReference>
<dbReference type="EC" id="6.1.1.15" evidence="1"/>
<dbReference type="EMBL" id="JX994221">
    <property type="protein sequence ID" value="AGC69737.1"/>
    <property type="molecule type" value="Genomic_DNA"/>
</dbReference>
<keyword evidence="3" id="KW-0547">Nucleotide-binding</keyword>
<protein>
    <recommendedName>
        <fullName evidence="1">proline--tRNA ligase</fullName>
        <ecNumber evidence="1">6.1.1.15</ecNumber>
    </recommendedName>
    <alternativeName>
        <fullName evidence="7">Prolyl-tRNA synthetase</fullName>
    </alternativeName>
</protein>
<reference evidence="11" key="1">
    <citation type="submission" date="2012-10" db="EMBL/GenBank/DDBJ databases">
        <title>Detailed Mapping of Phenotypic Evolution in Social Amoebas Highlights Developmental Plasticity as a Consequence of Colonial Multicellularity.</title>
        <authorList>
            <person name="Schaap P."/>
            <person name="Gloeckner G."/>
        </authorList>
    </citation>
    <scope>NUCLEOTIDE SEQUENCE</scope>
</reference>
<dbReference type="OrthoDB" id="1350766at2759"/>
<dbReference type="InterPro" id="IPR002314">
    <property type="entry name" value="aa-tRNA-synt_IIb"/>
</dbReference>
<dbReference type="FunFam" id="3.30.930.10:FF:000007">
    <property type="entry name" value="Bifunctional glutamate/proline--tRNA ligase"/>
    <property type="match status" value="1"/>
</dbReference>
<dbReference type="PANTHER" id="PTHR43382">
    <property type="entry name" value="PROLYL-TRNA SYNTHETASE"/>
    <property type="match status" value="1"/>
</dbReference>
<dbReference type="Pfam" id="PF03129">
    <property type="entry name" value="HGTP_anticodon"/>
    <property type="match status" value="1"/>
</dbReference>
<feature type="compositionally biased region" description="Low complexity" evidence="9">
    <location>
        <begin position="17"/>
        <end position="27"/>
    </location>
</feature>
<evidence type="ECO:0000256" key="8">
    <source>
        <dbReference type="ARBA" id="ARBA00047671"/>
    </source>
</evidence>
<evidence type="ECO:0000256" key="7">
    <source>
        <dbReference type="ARBA" id="ARBA00029731"/>
    </source>
</evidence>
<proteinExistence type="inferred from homology"/>
<dbReference type="SUPFAM" id="SSF55681">
    <property type="entry name" value="Class II aaRS and biotin synthetases"/>
    <property type="match status" value="1"/>
</dbReference>
<sequence>MSETNKVEKKQKEAKQPKANNNNTASKSKTELLGAGVKKEEDFSEWYTNVITRSEMIDYYDISGCYILRPWAFSIWEKIQSFFDSEIKKLGVQNAYFPLLVSEKALNTEKDHISGFSPEVAWVTRSGDSNLAEPVAIRPTSETVMYPSYAKWIRSHRDLPLKLNQWVNVVRWEFKRPVPFLRTREFLWQEGHTAFSSKEEADVEVYQILELYKRVYEELLAVPMVKGMKTENEKFAGGLYTTTIEGFIPTNGRGIQAATSHCLGQNFSKMFNIEYENAEGGKSLAWQNSWGLTTRTIGVMVMVHGDDKGLVLPPKIAPIQVVIIPLTFKDVDSTPVREAAQKIAKQLKEQGIAVHVDDRDNYNPGFKFNHWELKGVPIRMEIGPKDLAKDAVVICRRDNGEKKFDIPISTITTTVTQTLDDIQAALLQKAVNERNNKIKTIKEWAEFVPTLNTNSLVLAPWCNVPACEDAIKKTSGEESKNVAEEEKGFCLTGAAKSLCIPFVDQEHIKIPQITEETKCFKCGAHAQKYTLFGRSY</sequence>
<dbReference type="FunFam" id="3.40.50.800:FF:000005">
    <property type="entry name" value="bifunctional glutamate/proline--tRNA ligase"/>
    <property type="match status" value="1"/>
</dbReference>
<dbReference type="Pfam" id="PF09180">
    <property type="entry name" value="ProRS-C_1"/>
    <property type="match status" value="1"/>
</dbReference>
<gene>
    <name evidence="11" type="primary">proS</name>
    <name evidence="12" type="ORF">DLAC_04187</name>
</gene>
<dbReference type="GO" id="GO:0006433">
    <property type="term" value="P:prolyl-tRNA aminoacylation"/>
    <property type="evidence" value="ECO:0007669"/>
    <property type="project" value="InterPro"/>
</dbReference>
<keyword evidence="4" id="KW-0067">ATP-binding</keyword>
<dbReference type="FunFam" id="3.30.110.30:FF:000001">
    <property type="entry name" value="Bifunctional glutamate/proline--tRNA ligase"/>
    <property type="match status" value="1"/>
</dbReference>
<feature type="compositionally biased region" description="Basic and acidic residues" evidence="9">
    <location>
        <begin position="1"/>
        <end position="16"/>
    </location>
</feature>
<accession>L7VW23</accession>
<dbReference type="STRING" id="361077.L7VW23"/>
<keyword evidence="2" id="KW-0436">Ligase</keyword>
<dbReference type="Pfam" id="PF00587">
    <property type="entry name" value="tRNA-synt_2b"/>
    <property type="match status" value="1"/>
</dbReference>
<evidence type="ECO:0000256" key="4">
    <source>
        <dbReference type="ARBA" id="ARBA00022840"/>
    </source>
</evidence>
<evidence type="ECO:0000256" key="9">
    <source>
        <dbReference type="SAM" id="MobiDB-lite"/>
    </source>
</evidence>
<dbReference type="InterPro" id="IPR016061">
    <property type="entry name" value="Pro-tRNA_ligase_II_C"/>
</dbReference>
<keyword evidence="13" id="KW-1185">Reference proteome</keyword>
<evidence type="ECO:0000313" key="12">
    <source>
        <dbReference type="EMBL" id="KYQ96876.1"/>
    </source>
</evidence>
<dbReference type="OMA" id="EVYWVTH"/>
<dbReference type="GO" id="GO:0005737">
    <property type="term" value="C:cytoplasm"/>
    <property type="evidence" value="ECO:0007669"/>
    <property type="project" value="InterPro"/>
</dbReference>
<evidence type="ECO:0000256" key="6">
    <source>
        <dbReference type="ARBA" id="ARBA00023146"/>
    </source>
</evidence>
<dbReference type="SMART" id="SM00946">
    <property type="entry name" value="ProRS-C_1"/>
    <property type="match status" value="1"/>
</dbReference>
<evidence type="ECO:0000256" key="3">
    <source>
        <dbReference type="ARBA" id="ARBA00022741"/>
    </source>
</evidence>
<dbReference type="Proteomes" id="UP000076078">
    <property type="component" value="Unassembled WGS sequence"/>
</dbReference>
<dbReference type="PROSITE" id="PS50862">
    <property type="entry name" value="AA_TRNA_LIGASE_II"/>
    <property type="match status" value="1"/>
</dbReference>
<organism evidence="11">
    <name type="scientific">Tieghemostelium lacteum</name>
    <name type="common">Slime mold</name>
    <name type="synonym">Dictyostelium lacteum</name>
    <dbReference type="NCBI Taxonomy" id="361077"/>
    <lineage>
        <taxon>Eukaryota</taxon>
        <taxon>Amoebozoa</taxon>
        <taxon>Evosea</taxon>
        <taxon>Eumycetozoa</taxon>
        <taxon>Dictyostelia</taxon>
        <taxon>Dictyosteliales</taxon>
        <taxon>Raperosteliaceae</taxon>
        <taxon>Tieghemostelium</taxon>
    </lineage>
</organism>
<dbReference type="Gene3D" id="3.40.50.800">
    <property type="entry name" value="Anticodon-binding domain"/>
    <property type="match status" value="1"/>
</dbReference>
<evidence type="ECO:0000259" key="10">
    <source>
        <dbReference type="PROSITE" id="PS50862"/>
    </source>
</evidence>
<evidence type="ECO:0000256" key="1">
    <source>
        <dbReference type="ARBA" id="ARBA00012831"/>
    </source>
</evidence>
<dbReference type="GO" id="GO:0017101">
    <property type="term" value="C:aminoacyl-tRNA synthetase multienzyme complex"/>
    <property type="evidence" value="ECO:0007669"/>
    <property type="project" value="TreeGrafter"/>
</dbReference>
<evidence type="ECO:0000256" key="5">
    <source>
        <dbReference type="ARBA" id="ARBA00022917"/>
    </source>
</evidence>
<dbReference type="InterPro" id="IPR004154">
    <property type="entry name" value="Anticodon-bd"/>
</dbReference>
<dbReference type="InterPro" id="IPR002316">
    <property type="entry name" value="Pro-tRNA-ligase_IIa"/>
</dbReference>
<comment type="catalytic activity">
    <reaction evidence="8">
        <text>tRNA(Pro) + L-proline + ATP = L-prolyl-tRNA(Pro) + AMP + diphosphate</text>
        <dbReference type="Rhea" id="RHEA:14305"/>
        <dbReference type="Rhea" id="RHEA-COMP:9700"/>
        <dbReference type="Rhea" id="RHEA-COMP:9702"/>
        <dbReference type="ChEBI" id="CHEBI:30616"/>
        <dbReference type="ChEBI" id="CHEBI:33019"/>
        <dbReference type="ChEBI" id="CHEBI:60039"/>
        <dbReference type="ChEBI" id="CHEBI:78442"/>
        <dbReference type="ChEBI" id="CHEBI:78532"/>
        <dbReference type="ChEBI" id="CHEBI:456215"/>
        <dbReference type="EC" id="6.1.1.15"/>
    </reaction>
</comment>
<dbReference type="AlphaFoldDB" id="L7VW23"/>
<keyword evidence="6 11" id="KW-0030">Aminoacyl-tRNA synthetase</keyword>
<dbReference type="SUPFAM" id="SSF64586">
    <property type="entry name" value="C-terminal domain of ProRS"/>
    <property type="match status" value="1"/>
</dbReference>
<dbReference type="CDD" id="cd00778">
    <property type="entry name" value="ProRS_core_arch_euk"/>
    <property type="match status" value="1"/>
</dbReference>
<dbReference type="Gene3D" id="3.30.930.10">
    <property type="entry name" value="Bira Bifunctional Protein, Domain 2"/>
    <property type="match status" value="1"/>
</dbReference>
<dbReference type="HAMAP" id="MF_01571">
    <property type="entry name" value="Pro_tRNA_synth_type3"/>
    <property type="match status" value="1"/>
</dbReference>
<feature type="domain" description="Aminoacyl-transfer RNA synthetases class-II family profile" evidence="10">
    <location>
        <begin position="73"/>
        <end position="313"/>
    </location>
</feature>
<reference evidence="12 13" key="2">
    <citation type="submission" date="2015-12" db="EMBL/GenBank/DDBJ databases">
        <title>Dictyostelia acquired genes for synthesis and detection of signals that induce cell-type specialization by lateral gene transfer from prokaryotes.</title>
        <authorList>
            <person name="Gloeckner G."/>
            <person name="Schaap P."/>
        </authorList>
    </citation>
    <scope>NUCLEOTIDE SEQUENCE [LARGE SCALE GENOMIC DNA]</scope>
    <source>
        <strain evidence="12 13">TK</strain>
    </source>
</reference>
<dbReference type="GO" id="GO:0004827">
    <property type="term" value="F:proline-tRNA ligase activity"/>
    <property type="evidence" value="ECO:0007669"/>
    <property type="project" value="UniProtKB-EC"/>
</dbReference>